<dbReference type="EMBL" id="CM004390">
    <property type="protein sequence ID" value="KAG8655129.1"/>
    <property type="molecule type" value="Genomic_DNA"/>
</dbReference>
<proteinExistence type="predicted"/>
<gene>
    <name evidence="1" type="ORF">MANES_04G006900v8</name>
</gene>
<organism evidence="1 2">
    <name type="scientific">Manihot esculenta</name>
    <name type="common">Cassava</name>
    <name type="synonym">Jatropha manihot</name>
    <dbReference type="NCBI Taxonomy" id="3983"/>
    <lineage>
        <taxon>Eukaryota</taxon>
        <taxon>Viridiplantae</taxon>
        <taxon>Streptophyta</taxon>
        <taxon>Embryophyta</taxon>
        <taxon>Tracheophyta</taxon>
        <taxon>Spermatophyta</taxon>
        <taxon>Magnoliopsida</taxon>
        <taxon>eudicotyledons</taxon>
        <taxon>Gunneridae</taxon>
        <taxon>Pentapetalae</taxon>
        <taxon>rosids</taxon>
        <taxon>fabids</taxon>
        <taxon>Malpighiales</taxon>
        <taxon>Euphorbiaceae</taxon>
        <taxon>Crotonoideae</taxon>
        <taxon>Manihoteae</taxon>
        <taxon>Manihot</taxon>
    </lineage>
</organism>
<sequence length="624" mass="70499">MAASEAALRVLSSGLPHLYSSSPYFNNWKPVFSLKSVNCRNNGGSLHQKSSRMLWKYTRANSCQGKNIACYVETERAKRLESIRCECQRADSVSRITANENIPSISLPVNAGDVKVNGNVDSAKTVRDTSHKTNECSVVEEAWDLLRESVVYYCGNPIGTIAANDPSDTSILNYDQVFIRDFIPSGIAFLLKGEFDIVRNFILYTLQLQSWEKTMDCHSPGQGLMPASFKVRTVPLDGDDSATEDILDADFGEAAIGRVAPVDSGLWWIILLRAYGKCTGDLSVQERVDVQTGIKMILKLCLADGFDMFPTLLVTDGSCMIDRRMGIHGHPLEIQALFYSALLCAREMLAPEDGSADLIRALNNRLVALSFHIREYYWIDMRKINEIYRYKTEEYSYDAVNKFNIYPDQIPSWLVDFMPNRGGYLIGNLQPAHMDFRFFSLGNLWSIVSSLATVDQSHAILDLIEAKWADLVAEMPFKICYPALEGQEWRIITGSDPKNTPWSYHNGGSWPTLLWQLTVACIKMNRPEIAEKAVKLAERRISKDKWPEYYDTKKARFIGKQARLFQTWSIAGYLVAKLLLDNPSAAKILVNEEDTELQNTFSCIINANPRRKRGRSGYKQPFIV</sequence>
<accession>A0ACB7HQQ9</accession>
<name>A0ACB7HQQ9_MANES</name>
<evidence type="ECO:0000313" key="2">
    <source>
        <dbReference type="Proteomes" id="UP000091857"/>
    </source>
</evidence>
<comment type="caution">
    <text evidence="1">The sequence shown here is derived from an EMBL/GenBank/DDBJ whole genome shotgun (WGS) entry which is preliminary data.</text>
</comment>
<evidence type="ECO:0000313" key="1">
    <source>
        <dbReference type="EMBL" id="KAG8655129.1"/>
    </source>
</evidence>
<protein>
    <submittedName>
        <fullName evidence="1">Uncharacterized protein</fullName>
    </submittedName>
</protein>
<keyword evidence="2" id="KW-1185">Reference proteome</keyword>
<dbReference type="Proteomes" id="UP000091857">
    <property type="component" value="Chromosome 4"/>
</dbReference>
<reference evidence="2" key="1">
    <citation type="journal article" date="2016" name="Nat. Biotechnol.">
        <title>Sequencing wild and cultivated cassava and related species reveals extensive interspecific hybridization and genetic diversity.</title>
        <authorList>
            <person name="Bredeson J.V."/>
            <person name="Lyons J.B."/>
            <person name="Prochnik S.E."/>
            <person name="Wu G.A."/>
            <person name="Ha C.M."/>
            <person name="Edsinger-Gonzales E."/>
            <person name="Grimwood J."/>
            <person name="Schmutz J."/>
            <person name="Rabbi I.Y."/>
            <person name="Egesi C."/>
            <person name="Nauluvula P."/>
            <person name="Lebot V."/>
            <person name="Ndunguru J."/>
            <person name="Mkamilo G."/>
            <person name="Bart R.S."/>
            <person name="Setter T.L."/>
            <person name="Gleadow R.M."/>
            <person name="Kulakow P."/>
            <person name="Ferguson M.E."/>
            <person name="Rounsley S."/>
            <person name="Rokhsar D.S."/>
        </authorList>
    </citation>
    <scope>NUCLEOTIDE SEQUENCE [LARGE SCALE GENOMIC DNA]</scope>
    <source>
        <strain evidence="2">cv. AM560-2</strain>
    </source>
</reference>